<dbReference type="RefSeq" id="WP_065248474.1">
    <property type="nucleotide sequence ID" value="NZ_CP012117.1"/>
</dbReference>
<protein>
    <submittedName>
        <fullName evidence="4">Uncharacterized protein</fullName>
    </submittedName>
</protein>
<dbReference type="PATRIC" id="fig|1630135.4.peg.1940"/>
<dbReference type="Proteomes" id="UP000092596">
    <property type="component" value="Chromosome"/>
</dbReference>
<dbReference type="InterPro" id="IPR012338">
    <property type="entry name" value="Beta-lactam/transpept-like"/>
</dbReference>
<proteinExistence type="predicted"/>
<evidence type="ECO:0000259" key="2">
    <source>
        <dbReference type="Pfam" id="PF00905"/>
    </source>
</evidence>
<dbReference type="InterPro" id="IPR001460">
    <property type="entry name" value="PCN-bd_Tpept"/>
</dbReference>
<dbReference type="GO" id="GO:0071555">
    <property type="term" value="P:cell wall organization"/>
    <property type="evidence" value="ECO:0007669"/>
    <property type="project" value="TreeGrafter"/>
</dbReference>
<accession>A0A1B0ZKF1</accession>
<evidence type="ECO:0000256" key="1">
    <source>
        <dbReference type="SAM" id="MobiDB-lite"/>
    </source>
</evidence>
<organism evidence="4 5">
    <name type="scientific">Dermabacter vaginalis</name>
    <dbReference type="NCBI Taxonomy" id="1630135"/>
    <lineage>
        <taxon>Bacteria</taxon>
        <taxon>Bacillati</taxon>
        <taxon>Actinomycetota</taxon>
        <taxon>Actinomycetes</taxon>
        <taxon>Micrococcales</taxon>
        <taxon>Dermabacteraceae</taxon>
        <taxon>Dermabacter</taxon>
    </lineage>
</organism>
<dbReference type="SUPFAM" id="SSF56519">
    <property type="entry name" value="Penicillin binding protein dimerisation domain"/>
    <property type="match status" value="1"/>
</dbReference>
<feature type="domain" description="Penicillin binding protein A dimerisation" evidence="3">
    <location>
        <begin position="52"/>
        <end position="134"/>
    </location>
</feature>
<feature type="region of interest" description="Disordered" evidence="1">
    <location>
        <begin position="234"/>
        <end position="272"/>
    </location>
</feature>
<dbReference type="Pfam" id="PF21922">
    <property type="entry name" value="PBP_dimer_2"/>
    <property type="match status" value="1"/>
</dbReference>
<dbReference type="PANTHER" id="PTHR30627:SF24">
    <property type="entry name" value="PENICILLIN-BINDING PROTEIN 4B"/>
    <property type="match status" value="1"/>
</dbReference>
<evidence type="ECO:0000313" key="5">
    <source>
        <dbReference type="Proteomes" id="UP000092596"/>
    </source>
</evidence>
<dbReference type="InterPro" id="IPR050515">
    <property type="entry name" value="Beta-lactam/transpept"/>
</dbReference>
<dbReference type="SUPFAM" id="SSF56601">
    <property type="entry name" value="beta-lactamase/transpeptidase-like"/>
    <property type="match status" value="1"/>
</dbReference>
<dbReference type="Gene3D" id="3.90.1310.10">
    <property type="entry name" value="Penicillin-binding protein 2a (Domain 2)"/>
    <property type="match status" value="1"/>
</dbReference>
<feature type="domain" description="Penicillin-binding protein transpeptidase" evidence="2">
    <location>
        <begin position="155"/>
        <end position="476"/>
    </location>
</feature>
<dbReference type="InterPro" id="IPR054120">
    <property type="entry name" value="PBPA_dimer"/>
</dbReference>
<evidence type="ECO:0000313" key="4">
    <source>
        <dbReference type="EMBL" id="ANP28494.1"/>
    </source>
</evidence>
<dbReference type="GO" id="GO:0005886">
    <property type="term" value="C:plasma membrane"/>
    <property type="evidence" value="ECO:0007669"/>
    <property type="project" value="TreeGrafter"/>
</dbReference>
<dbReference type="KEGG" id="dva:DAD186_19440"/>
<reference evidence="4 5" key="1">
    <citation type="submission" date="2015-06" db="EMBL/GenBank/DDBJ databases">
        <title>Investigation of pathophysiology for high-risk pregnancy and development of treatment modality based on it.</title>
        <authorList>
            <person name="Kim B.-C."/>
            <person name="Lim S."/>
        </authorList>
    </citation>
    <scope>NUCLEOTIDE SEQUENCE [LARGE SCALE GENOMIC DNA]</scope>
    <source>
        <strain evidence="4 5">AD1-86</strain>
    </source>
</reference>
<dbReference type="EMBL" id="CP012117">
    <property type="protein sequence ID" value="ANP28494.1"/>
    <property type="molecule type" value="Genomic_DNA"/>
</dbReference>
<gene>
    <name evidence="4" type="ORF">DAD186_19440</name>
</gene>
<dbReference type="GO" id="GO:0008658">
    <property type="term" value="F:penicillin binding"/>
    <property type="evidence" value="ECO:0007669"/>
    <property type="project" value="InterPro"/>
</dbReference>
<name>A0A1B0ZKF1_9MICO</name>
<dbReference type="Gene3D" id="3.40.710.10">
    <property type="entry name" value="DD-peptidase/beta-lactamase superfamily"/>
    <property type="match status" value="1"/>
</dbReference>
<dbReference type="Pfam" id="PF00905">
    <property type="entry name" value="Transpeptidase"/>
    <property type="match status" value="1"/>
</dbReference>
<dbReference type="GO" id="GO:0071972">
    <property type="term" value="F:peptidoglycan L,D-transpeptidase activity"/>
    <property type="evidence" value="ECO:0007669"/>
    <property type="project" value="TreeGrafter"/>
</dbReference>
<dbReference type="InterPro" id="IPR036138">
    <property type="entry name" value="PBP_dimer_sf"/>
</dbReference>
<sequence>MNKPLRHVSLVLAVLLLFLFGSTTYFQVIKAEELNSNGRNARTIYNEFGRPRGPIVVDGVAVASSTKVNNRYGLKREYARGPLYAPVTGYNSVVYGFGGMEKAANEELSGKADSLFYDRLMTVLSGHDPQGAQVELTINAKAQEAAYEALGNRRGAAVAIDPTTGAVLAMVSTPSYDPNALASHNSKDVQKAWKQLNDDPNKPMHNRAIAGNLYPPGSTFKLLVAATALDSGGYTPESEIPGPGSYQLPNSSVSLANHPRGDTSPCGPNDVSSLQSALEQSCNTSFAMLGVQLGEDSLKKKAAEYGFGEKMEIPLAVTPSSIASDMDDAQLAMSSIGQYEDKVTPLQMAMMAGSFAHDGIVMEPQLIKSVRTGDLKEITTLTPHKKSQPLSAANAAQMRQMMEATVTDGTAKRAQIDGADVGGKTGTAQWAKGKKPHSWFVGYAIKGDKKVAVAVVVEEGGYGSAVATPIARDLMKAVIEE</sequence>
<dbReference type="AlphaFoldDB" id="A0A1B0ZKF1"/>
<dbReference type="STRING" id="1630135.DAD186_19440"/>
<evidence type="ECO:0000259" key="3">
    <source>
        <dbReference type="Pfam" id="PF21922"/>
    </source>
</evidence>
<dbReference type="PANTHER" id="PTHR30627">
    <property type="entry name" value="PEPTIDOGLYCAN D,D-TRANSPEPTIDASE"/>
    <property type="match status" value="1"/>
</dbReference>